<keyword evidence="1" id="KW-0732">Signal</keyword>
<evidence type="ECO:0000256" key="1">
    <source>
        <dbReference type="SAM" id="SignalP"/>
    </source>
</evidence>
<evidence type="ECO:0000313" key="4">
    <source>
        <dbReference type="Proteomes" id="UP000323164"/>
    </source>
</evidence>
<gene>
    <name evidence="3" type="ORF">FW784_14155</name>
</gene>
<feature type="domain" description="DUF4440" evidence="2">
    <location>
        <begin position="38"/>
        <end position="145"/>
    </location>
</feature>
<feature type="chain" id="PRO_5022778764" evidence="1">
    <location>
        <begin position="24"/>
        <end position="178"/>
    </location>
</feature>
<dbReference type="Pfam" id="PF14534">
    <property type="entry name" value="DUF4440"/>
    <property type="match status" value="1"/>
</dbReference>
<dbReference type="EMBL" id="VTRV01000294">
    <property type="protein sequence ID" value="TZF79856.1"/>
    <property type="molecule type" value="Genomic_DNA"/>
</dbReference>
<sequence>MPKYFLNIAIVAGLCVASVAVFAAGPSPTPTPAQIQLRYDQLRTAFAARDPVAIKQLLAPGFKSVDVSGQVQDSDQMLGELLAAPQDPKRTSETTVISVAPDGEALNVTQRYHMAVSKQGPDGVPHVVDLVTSSQDRWVLLNGSWVLQATATRSIDYSVDGKVVAHKTAGAPATSGGA</sequence>
<dbReference type="Proteomes" id="UP000323164">
    <property type="component" value="Unassembled WGS sequence"/>
</dbReference>
<dbReference type="RefSeq" id="WP_149353955.1">
    <property type="nucleotide sequence ID" value="NZ_VTRV01000294.1"/>
</dbReference>
<dbReference type="InterPro" id="IPR032710">
    <property type="entry name" value="NTF2-like_dom_sf"/>
</dbReference>
<dbReference type="InterPro" id="IPR027843">
    <property type="entry name" value="DUF4440"/>
</dbReference>
<evidence type="ECO:0000313" key="3">
    <source>
        <dbReference type="EMBL" id="TZF79856.1"/>
    </source>
</evidence>
<evidence type="ECO:0000259" key="2">
    <source>
        <dbReference type="Pfam" id="PF14534"/>
    </source>
</evidence>
<organism evidence="3 4">
    <name type="scientific">Cognatilysobacter lacus</name>
    <dbReference type="NCBI Taxonomy" id="1643323"/>
    <lineage>
        <taxon>Bacteria</taxon>
        <taxon>Pseudomonadati</taxon>
        <taxon>Pseudomonadota</taxon>
        <taxon>Gammaproteobacteria</taxon>
        <taxon>Lysobacterales</taxon>
        <taxon>Lysobacteraceae</taxon>
        <taxon>Cognatilysobacter</taxon>
    </lineage>
</organism>
<reference evidence="3 4" key="1">
    <citation type="submission" date="2019-08" db="EMBL/GenBank/DDBJ databases">
        <title>Draft genome sequence of Lysobacter sp. UKS-15.</title>
        <authorList>
            <person name="Im W.-T."/>
        </authorList>
    </citation>
    <scope>NUCLEOTIDE SEQUENCE [LARGE SCALE GENOMIC DNA]</scope>
    <source>
        <strain evidence="3 4">UKS-15</strain>
    </source>
</reference>
<keyword evidence="4" id="KW-1185">Reference proteome</keyword>
<comment type="caution">
    <text evidence="3">The sequence shown here is derived from an EMBL/GenBank/DDBJ whole genome shotgun (WGS) entry which is preliminary data.</text>
</comment>
<protein>
    <submittedName>
        <fullName evidence="3">Nuclear transport factor 2 family protein</fullName>
    </submittedName>
</protein>
<proteinExistence type="predicted"/>
<feature type="signal peptide" evidence="1">
    <location>
        <begin position="1"/>
        <end position="23"/>
    </location>
</feature>
<dbReference type="AlphaFoldDB" id="A0A5D8YBG2"/>
<dbReference type="SUPFAM" id="SSF54427">
    <property type="entry name" value="NTF2-like"/>
    <property type="match status" value="1"/>
</dbReference>
<accession>A0A5D8YBG2</accession>
<dbReference type="Gene3D" id="3.10.450.50">
    <property type="match status" value="1"/>
</dbReference>
<name>A0A5D8YBG2_9GAMM</name>